<evidence type="ECO:0000256" key="8">
    <source>
        <dbReference type="SAM" id="SignalP"/>
    </source>
</evidence>
<proteinExistence type="inferred from homology"/>
<dbReference type="Gene3D" id="1.20.1600.10">
    <property type="entry name" value="Outer membrane efflux proteins (OEP)"/>
    <property type="match status" value="1"/>
</dbReference>
<keyword evidence="5" id="KW-0812">Transmembrane</keyword>
<keyword evidence="4" id="KW-1134">Transmembrane beta strand</keyword>
<keyword evidence="3" id="KW-0813">Transport</keyword>
<gene>
    <name evidence="9" type="ORF">WKR92_02545</name>
</gene>
<organism evidence="9 10">
    <name type="scientific">Albibacterium profundi</name>
    <dbReference type="NCBI Taxonomy" id="3134906"/>
    <lineage>
        <taxon>Bacteria</taxon>
        <taxon>Pseudomonadati</taxon>
        <taxon>Bacteroidota</taxon>
        <taxon>Sphingobacteriia</taxon>
        <taxon>Sphingobacteriales</taxon>
        <taxon>Sphingobacteriaceae</taxon>
        <taxon>Albibacterium</taxon>
    </lineage>
</organism>
<evidence type="ECO:0000256" key="2">
    <source>
        <dbReference type="ARBA" id="ARBA00007613"/>
    </source>
</evidence>
<dbReference type="InterPro" id="IPR003423">
    <property type="entry name" value="OMP_efflux"/>
</dbReference>
<keyword evidence="7" id="KW-0998">Cell outer membrane</keyword>
<evidence type="ECO:0000256" key="7">
    <source>
        <dbReference type="ARBA" id="ARBA00023237"/>
    </source>
</evidence>
<sequence length="226" mass="25963">MKKTILILSLLILAIVPSLRAQETLMDEINYNQLQKYIEMAKEYYPQRQILAEQEKIAKNDLSAANISFLDPFSASYFYRPDEQDAINPQNPYLYNGFQLSATINLGDFLQKPFQSKSAKSNLKIAQLERQIYDTELEKEVKNRYYDYIFQVKALKVQTIAAQDATGTFQTLTNRFEKGEVTLEEYNEARAAIAVANTSKIETEKSYLQAKDNLEEIIGVKLSDVK</sequence>
<evidence type="ECO:0000313" key="9">
    <source>
        <dbReference type="EMBL" id="MFB5944705.1"/>
    </source>
</evidence>
<dbReference type="Pfam" id="PF02321">
    <property type="entry name" value="OEP"/>
    <property type="match status" value="1"/>
</dbReference>
<protein>
    <submittedName>
        <fullName evidence="9">TolC family protein</fullName>
    </submittedName>
</protein>
<dbReference type="InterPro" id="IPR051906">
    <property type="entry name" value="TolC-like"/>
</dbReference>
<evidence type="ECO:0000256" key="3">
    <source>
        <dbReference type="ARBA" id="ARBA00022448"/>
    </source>
</evidence>
<keyword evidence="10" id="KW-1185">Reference proteome</keyword>
<comment type="caution">
    <text evidence="9">The sequence shown here is derived from an EMBL/GenBank/DDBJ whole genome shotgun (WGS) entry which is preliminary data.</text>
</comment>
<feature type="chain" id="PRO_5046397490" evidence="8">
    <location>
        <begin position="22"/>
        <end position="226"/>
    </location>
</feature>
<evidence type="ECO:0000256" key="1">
    <source>
        <dbReference type="ARBA" id="ARBA00004442"/>
    </source>
</evidence>
<evidence type="ECO:0000256" key="5">
    <source>
        <dbReference type="ARBA" id="ARBA00022692"/>
    </source>
</evidence>
<accession>A0ABV5CDI9</accession>
<feature type="signal peptide" evidence="8">
    <location>
        <begin position="1"/>
        <end position="21"/>
    </location>
</feature>
<evidence type="ECO:0000313" key="10">
    <source>
        <dbReference type="Proteomes" id="UP001580928"/>
    </source>
</evidence>
<comment type="subcellular location">
    <subcellularLocation>
        <location evidence="1">Cell outer membrane</location>
    </subcellularLocation>
</comment>
<name>A0ABV5CDI9_9SPHI</name>
<dbReference type="EMBL" id="JBBVGT010000002">
    <property type="protein sequence ID" value="MFB5944705.1"/>
    <property type="molecule type" value="Genomic_DNA"/>
</dbReference>
<comment type="similarity">
    <text evidence="2">Belongs to the outer membrane factor (OMF) (TC 1.B.17) family.</text>
</comment>
<reference evidence="9 10" key="1">
    <citation type="submission" date="2024-04" db="EMBL/GenBank/DDBJ databases">
        <title>Albibacterium profundi sp. nov., isolated from sediment of the Challenger Deep of Mariana Trench.</title>
        <authorList>
            <person name="Wang Y."/>
        </authorList>
    </citation>
    <scope>NUCLEOTIDE SEQUENCE [LARGE SCALE GENOMIC DNA]</scope>
    <source>
        <strain evidence="9 10">RHL897</strain>
    </source>
</reference>
<dbReference type="PANTHER" id="PTHR30026:SF20">
    <property type="entry name" value="OUTER MEMBRANE PROTEIN TOLC"/>
    <property type="match status" value="1"/>
</dbReference>
<evidence type="ECO:0000256" key="4">
    <source>
        <dbReference type="ARBA" id="ARBA00022452"/>
    </source>
</evidence>
<keyword evidence="8" id="KW-0732">Signal</keyword>
<evidence type="ECO:0000256" key="6">
    <source>
        <dbReference type="ARBA" id="ARBA00023136"/>
    </source>
</evidence>
<keyword evidence="6" id="KW-0472">Membrane</keyword>
<dbReference type="Proteomes" id="UP001580928">
    <property type="component" value="Unassembled WGS sequence"/>
</dbReference>
<dbReference type="RefSeq" id="WP_375556268.1">
    <property type="nucleotide sequence ID" value="NZ_JBBVGT010000002.1"/>
</dbReference>
<dbReference type="PANTHER" id="PTHR30026">
    <property type="entry name" value="OUTER MEMBRANE PROTEIN TOLC"/>
    <property type="match status" value="1"/>
</dbReference>
<dbReference type="SUPFAM" id="SSF56954">
    <property type="entry name" value="Outer membrane efflux proteins (OEP)"/>
    <property type="match status" value="1"/>
</dbReference>